<protein>
    <submittedName>
        <fullName evidence="1">Uncharacterized protein</fullName>
    </submittedName>
</protein>
<dbReference type="AlphaFoldDB" id="A0A0E9XP54"/>
<sequence>MSNRPSDQTLRQWFWSNSYQCCRYCLQGILHGPSVPTQYP</sequence>
<reference evidence="1" key="1">
    <citation type="submission" date="2014-11" db="EMBL/GenBank/DDBJ databases">
        <authorList>
            <person name="Amaro Gonzalez C."/>
        </authorList>
    </citation>
    <scope>NUCLEOTIDE SEQUENCE</scope>
</reference>
<proteinExistence type="predicted"/>
<dbReference type="EMBL" id="GBXM01004952">
    <property type="protein sequence ID" value="JAI03626.1"/>
    <property type="molecule type" value="Transcribed_RNA"/>
</dbReference>
<name>A0A0E9XP54_ANGAN</name>
<organism evidence="1">
    <name type="scientific">Anguilla anguilla</name>
    <name type="common">European freshwater eel</name>
    <name type="synonym">Muraena anguilla</name>
    <dbReference type="NCBI Taxonomy" id="7936"/>
    <lineage>
        <taxon>Eukaryota</taxon>
        <taxon>Metazoa</taxon>
        <taxon>Chordata</taxon>
        <taxon>Craniata</taxon>
        <taxon>Vertebrata</taxon>
        <taxon>Euteleostomi</taxon>
        <taxon>Actinopterygii</taxon>
        <taxon>Neopterygii</taxon>
        <taxon>Teleostei</taxon>
        <taxon>Anguilliformes</taxon>
        <taxon>Anguillidae</taxon>
        <taxon>Anguilla</taxon>
    </lineage>
</organism>
<accession>A0A0E9XP54</accession>
<evidence type="ECO:0000313" key="1">
    <source>
        <dbReference type="EMBL" id="JAI03626.1"/>
    </source>
</evidence>
<reference evidence="1" key="2">
    <citation type="journal article" date="2015" name="Fish Shellfish Immunol.">
        <title>Early steps in the European eel (Anguilla anguilla)-Vibrio vulnificus interaction in the gills: Role of the RtxA13 toxin.</title>
        <authorList>
            <person name="Callol A."/>
            <person name="Pajuelo D."/>
            <person name="Ebbesson L."/>
            <person name="Teles M."/>
            <person name="MacKenzie S."/>
            <person name="Amaro C."/>
        </authorList>
    </citation>
    <scope>NUCLEOTIDE SEQUENCE</scope>
</reference>